<reference evidence="2 3" key="1">
    <citation type="submission" date="2023-07" db="EMBL/GenBank/DDBJ databases">
        <title>Sequencing the genomes of 1000 actinobacteria strains.</title>
        <authorList>
            <person name="Klenk H.-P."/>
        </authorList>
    </citation>
    <scope>NUCLEOTIDE SEQUENCE [LARGE SCALE GENOMIC DNA]</scope>
    <source>
        <strain evidence="2 3">DSM 20167</strain>
    </source>
</reference>
<keyword evidence="1" id="KW-0472">Membrane</keyword>
<comment type="caution">
    <text evidence="2">The sequence shown here is derived from an EMBL/GenBank/DDBJ whole genome shotgun (WGS) entry which is preliminary data.</text>
</comment>
<keyword evidence="3" id="KW-1185">Reference proteome</keyword>
<dbReference type="EMBL" id="JAVDYI010000001">
    <property type="protein sequence ID" value="MDR7357497.1"/>
    <property type="molecule type" value="Genomic_DNA"/>
</dbReference>
<feature type="transmembrane region" description="Helical" evidence="1">
    <location>
        <begin position="29"/>
        <end position="48"/>
    </location>
</feature>
<evidence type="ECO:0000256" key="1">
    <source>
        <dbReference type="SAM" id="Phobius"/>
    </source>
</evidence>
<name>A0ABU2BFS9_9MICC</name>
<dbReference type="Proteomes" id="UP001183817">
    <property type="component" value="Unassembled WGS sequence"/>
</dbReference>
<feature type="transmembrane region" description="Helical" evidence="1">
    <location>
        <begin position="7"/>
        <end position="23"/>
    </location>
</feature>
<keyword evidence="1" id="KW-1133">Transmembrane helix</keyword>
<accession>A0ABU2BFS9</accession>
<feature type="transmembrane region" description="Helical" evidence="1">
    <location>
        <begin position="60"/>
        <end position="81"/>
    </location>
</feature>
<evidence type="ECO:0000313" key="3">
    <source>
        <dbReference type="Proteomes" id="UP001183817"/>
    </source>
</evidence>
<sequence>MSALRIIGTGPVVIVVTTIYIVLLLEVEAVRLISAVVFCLFVPGYGWALRMRPGDGGDTLAMALVLSFCATTFVATAMAVAGWWSPVAGFISLLLMGAAGFVRLSRDAGGRGIRGFHVSLGVAEPRAHGIHRLGDND</sequence>
<feature type="transmembrane region" description="Helical" evidence="1">
    <location>
        <begin position="87"/>
        <end position="104"/>
    </location>
</feature>
<proteinExistence type="predicted"/>
<organism evidence="2 3">
    <name type="scientific">Paeniglutamicibacter sulfureus</name>
    <dbReference type="NCBI Taxonomy" id="43666"/>
    <lineage>
        <taxon>Bacteria</taxon>
        <taxon>Bacillati</taxon>
        <taxon>Actinomycetota</taxon>
        <taxon>Actinomycetes</taxon>
        <taxon>Micrococcales</taxon>
        <taxon>Micrococcaceae</taxon>
        <taxon>Paeniglutamicibacter</taxon>
    </lineage>
</organism>
<evidence type="ECO:0000313" key="2">
    <source>
        <dbReference type="EMBL" id="MDR7357497.1"/>
    </source>
</evidence>
<gene>
    <name evidence="2" type="ORF">J2S64_001188</name>
</gene>
<keyword evidence="1" id="KW-0812">Transmembrane</keyword>
<dbReference type="RefSeq" id="WP_310288984.1">
    <property type="nucleotide sequence ID" value="NZ_BAAAWO010000001.1"/>
</dbReference>
<protein>
    <submittedName>
        <fullName evidence="2">Membrane protein</fullName>
    </submittedName>
</protein>